<keyword evidence="2" id="KW-1185">Reference proteome</keyword>
<gene>
    <name evidence="1" type="ORF">DVT68_00190</name>
</gene>
<name>A0A370K9K7_9GAMM</name>
<organism evidence="1 2">
    <name type="scientific">Dyella solisilvae</name>
    <dbReference type="NCBI Taxonomy" id="1920168"/>
    <lineage>
        <taxon>Bacteria</taxon>
        <taxon>Pseudomonadati</taxon>
        <taxon>Pseudomonadota</taxon>
        <taxon>Gammaproteobacteria</taxon>
        <taxon>Lysobacterales</taxon>
        <taxon>Rhodanobacteraceae</taxon>
        <taxon>Dyella</taxon>
    </lineage>
</organism>
<evidence type="ECO:0008006" key="3">
    <source>
        <dbReference type="Google" id="ProtNLM"/>
    </source>
</evidence>
<reference evidence="1 2" key="1">
    <citation type="submission" date="2018-07" db="EMBL/GenBank/DDBJ databases">
        <title>Dyella solisilvae sp. nov., isolated from the pine and broad-leaved mixed forest soil.</title>
        <authorList>
            <person name="Gao Z."/>
            <person name="Qiu L."/>
        </authorList>
    </citation>
    <scope>NUCLEOTIDE SEQUENCE [LARGE SCALE GENOMIC DNA]</scope>
    <source>
        <strain evidence="1 2">DHG54</strain>
    </source>
</reference>
<comment type="caution">
    <text evidence="1">The sequence shown here is derived from an EMBL/GenBank/DDBJ whole genome shotgun (WGS) entry which is preliminary data.</text>
</comment>
<dbReference type="EMBL" id="QQSY01000001">
    <property type="protein sequence ID" value="RDI99321.1"/>
    <property type="molecule type" value="Genomic_DNA"/>
</dbReference>
<evidence type="ECO:0000313" key="2">
    <source>
        <dbReference type="Proteomes" id="UP000254711"/>
    </source>
</evidence>
<evidence type="ECO:0000313" key="1">
    <source>
        <dbReference type="EMBL" id="RDI99321.1"/>
    </source>
</evidence>
<dbReference type="OrthoDB" id="6982538at2"/>
<dbReference type="RefSeq" id="WP_114823063.1">
    <property type="nucleotide sequence ID" value="NZ_QQSY01000001.1"/>
</dbReference>
<dbReference type="AlphaFoldDB" id="A0A370K9K7"/>
<sequence length="123" mass="13003">MDLTTEAIRLGIHMARMRAEVASTNVANADVDGYRARRLDFGQAVGLLHQAAMDPTTSAERLAAAHGASVHVDESEVGSASGTTVSLDSEVAELETAGLDFQSLTTVMSRRFALMQLALAGRN</sequence>
<dbReference type="Proteomes" id="UP000254711">
    <property type="component" value="Unassembled WGS sequence"/>
</dbReference>
<protein>
    <recommendedName>
        <fullName evidence="3">Flagellar basal body rod protein FlgB</fullName>
    </recommendedName>
</protein>
<accession>A0A370K9K7</accession>
<proteinExistence type="predicted"/>